<accession>A0AAW0KG09</accession>
<dbReference type="PANTHER" id="PTHR31672:SF13">
    <property type="entry name" value="F-BOX PROTEIN CPR30-LIKE"/>
    <property type="match status" value="1"/>
</dbReference>
<dbReference type="Pfam" id="PF00646">
    <property type="entry name" value="F-box"/>
    <property type="match status" value="1"/>
</dbReference>
<organism evidence="2 3">
    <name type="scientific">Quercus suber</name>
    <name type="common">Cork oak</name>
    <dbReference type="NCBI Taxonomy" id="58331"/>
    <lineage>
        <taxon>Eukaryota</taxon>
        <taxon>Viridiplantae</taxon>
        <taxon>Streptophyta</taxon>
        <taxon>Embryophyta</taxon>
        <taxon>Tracheophyta</taxon>
        <taxon>Spermatophyta</taxon>
        <taxon>Magnoliopsida</taxon>
        <taxon>eudicotyledons</taxon>
        <taxon>Gunneridae</taxon>
        <taxon>Pentapetalae</taxon>
        <taxon>rosids</taxon>
        <taxon>fabids</taxon>
        <taxon>Fagales</taxon>
        <taxon>Fagaceae</taxon>
        <taxon>Quercus</taxon>
    </lineage>
</organism>
<dbReference type="InterPro" id="IPR050796">
    <property type="entry name" value="SCF_F-box_component"/>
</dbReference>
<dbReference type="CDD" id="cd22157">
    <property type="entry name" value="F-box_AtFBW1-like"/>
    <property type="match status" value="1"/>
</dbReference>
<feature type="domain" description="F-box" evidence="1">
    <location>
        <begin position="1"/>
        <end position="46"/>
    </location>
</feature>
<name>A0AAW0KG09_QUESU</name>
<dbReference type="Gene3D" id="1.20.1280.50">
    <property type="match status" value="1"/>
</dbReference>
<dbReference type="PANTHER" id="PTHR31672">
    <property type="entry name" value="BNACNNG10540D PROTEIN"/>
    <property type="match status" value="1"/>
</dbReference>
<dbReference type="Proteomes" id="UP000237347">
    <property type="component" value="Unassembled WGS sequence"/>
</dbReference>
<sequence>MSSCLPEEVVVNILSHLPPKSLLRFRCVSKTWLALIGTPDFVSKNLINNSILNTKSQHPYPPFLLAEAREKSNSPPPFLGLGIVSSCNGILCLHGHFQGDVYLWNPSSSLQLMPSARRIYCPRTKGFDYVLGLEFGFDDIVDDFKVVRFLDTLNTSFMADTDFVDVELEVYRLGPGLEKQFDTLLDLNMLNIFVPYERAKQGGFHTDDAPRPFCLPVFLTTHGVEQVFLRCWLTLLETGLISQGINSRYPYSEENTDIPYA</sequence>
<dbReference type="InterPro" id="IPR001810">
    <property type="entry name" value="F-box_dom"/>
</dbReference>
<reference evidence="2 3" key="1">
    <citation type="journal article" date="2018" name="Sci. Data">
        <title>The draft genome sequence of cork oak.</title>
        <authorList>
            <person name="Ramos A.M."/>
            <person name="Usie A."/>
            <person name="Barbosa P."/>
            <person name="Barros P.M."/>
            <person name="Capote T."/>
            <person name="Chaves I."/>
            <person name="Simoes F."/>
            <person name="Abreu I."/>
            <person name="Carrasquinho I."/>
            <person name="Faro C."/>
            <person name="Guimaraes J.B."/>
            <person name="Mendonca D."/>
            <person name="Nobrega F."/>
            <person name="Rodrigues L."/>
            <person name="Saibo N.J.M."/>
            <person name="Varela M.C."/>
            <person name="Egas C."/>
            <person name="Matos J."/>
            <person name="Miguel C.M."/>
            <person name="Oliveira M.M."/>
            <person name="Ricardo C.P."/>
            <person name="Goncalves S."/>
        </authorList>
    </citation>
    <scope>NUCLEOTIDE SEQUENCE [LARGE SCALE GENOMIC DNA]</scope>
    <source>
        <strain evidence="3">cv. HL8</strain>
    </source>
</reference>
<proteinExistence type="predicted"/>
<comment type="caution">
    <text evidence="2">The sequence shown here is derived from an EMBL/GenBank/DDBJ whole genome shotgun (WGS) entry which is preliminary data.</text>
</comment>
<evidence type="ECO:0000313" key="3">
    <source>
        <dbReference type="Proteomes" id="UP000237347"/>
    </source>
</evidence>
<protein>
    <submittedName>
        <fullName evidence="2">F-box/kelch-repeat protein</fullName>
    </submittedName>
</protein>
<evidence type="ECO:0000313" key="2">
    <source>
        <dbReference type="EMBL" id="KAK7838370.1"/>
    </source>
</evidence>
<dbReference type="PROSITE" id="PS50181">
    <property type="entry name" value="FBOX"/>
    <property type="match status" value="1"/>
</dbReference>
<evidence type="ECO:0000259" key="1">
    <source>
        <dbReference type="PROSITE" id="PS50181"/>
    </source>
</evidence>
<dbReference type="AlphaFoldDB" id="A0AAW0KG09"/>
<dbReference type="InterPro" id="IPR036047">
    <property type="entry name" value="F-box-like_dom_sf"/>
</dbReference>
<keyword evidence="3" id="KW-1185">Reference proteome</keyword>
<dbReference type="EMBL" id="PKMF04000308">
    <property type="protein sequence ID" value="KAK7838370.1"/>
    <property type="molecule type" value="Genomic_DNA"/>
</dbReference>
<gene>
    <name evidence="2" type="ORF">CFP56_019943</name>
</gene>
<dbReference type="SUPFAM" id="SSF81383">
    <property type="entry name" value="F-box domain"/>
    <property type="match status" value="1"/>
</dbReference>
<dbReference type="SMART" id="SM00256">
    <property type="entry name" value="FBOX"/>
    <property type="match status" value="1"/>
</dbReference>